<sequence>MSRLAYLIWPLLVAGSLWLVVHVAISTDMRAFLPRRASPAQQVLVEQMRSGAVARLLVVAIDGADAAVLAQQSRQLGEKLRADPAFAQVQNGDAAATARDRELIWTNRYLLSPAIDAAHFDVPALRASLEKSLALLAGSGGMAARSLVTSDPTGEMTRLLPLLLRGTARPASEDGIWISPDRKRALLLVETNAEATDLDAQERAISAIQRLAAPANVTVSGPGQFAVEARRQMKHDVGLLSTVAIVGITIVLLVAYRDPRLLLLSLLPVASGVLFGFAAVALGFGTVHGITLGFGVTLIGEAVDYAIYLFLQSGARKSIWPTLLLGAATSVVGFAAMLFSDFDGLAQLGLFTIVGLCTAVAVTRFILRPLNIHATARPLQLPNSGRAAPVLVGLFALASLAFLLTRPVLFDASLHSMSPVPPAVEQLDRQLRADLGTPEFRYLLVLPVDTDVETVLAGLSFDAPNNLLPSQEVQRRRQAALPESATLRARFDEARRDLPFRGDQFEPFFAAVEATRTGPLLNLASFDGSALGLRLRTMLRGDGSMLVPVYGNPDPARLRAIDNSVLVDLRQESDALLGRYLHEAIQLALIGGVGILVLLAIALRSATRVACVVAPLCAASFASAAISHALAGALSVFHLFGLLLVVAVGSNYALFLEQPTERDRLFRSLIVANLCTVIGFGVLSISSTPVLRGLGSTVAIGTALSLVFALLLARKEEA</sequence>
<accession>A0A8S8X9G3</accession>
<keyword evidence="4 6" id="KW-1133">Transmembrane helix</keyword>
<comment type="subcellular location">
    <subcellularLocation>
        <location evidence="1">Cell membrane</location>
        <topology evidence="1">Multi-pass membrane protein</topology>
    </subcellularLocation>
</comment>
<dbReference type="InterPro" id="IPR050545">
    <property type="entry name" value="Mycobact_MmpL"/>
</dbReference>
<comment type="caution">
    <text evidence="8">The sequence shown here is derived from an EMBL/GenBank/DDBJ whole genome shotgun (WGS) entry which is preliminary data.</text>
</comment>
<evidence type="ECO:0000256" key="4">
    <source>
        <dbReference type="ARBA" id="ARBA00022989"/>
    </source>
</evidence>
<protein>
    <submittedName>
        <fullName evidence="8">Membrane protein</fullName>
    </submittedName>
</protein>
<evidence type="ECO:0000313" key="9">
    <source>
        <dbReference type="Proteomes" id="UP000681075"/>
    </source>
</evidence>
<keyword evidence="9" id="KW-1185">Reference proteome</keyword>
<feature type="transmembrane region" description="Helical" evidence="6">
    <location>
        <begin position="318"/>
        <end position="339"/>
    </location>
</feature>
<feature type="transmembrane region" description="Helical" evidence="6">
    <location>
        <begin position="263"/>
        <end position="284"/>
    </location>
</feature>
<dbReference type="AlphaFoldDB" id="A0A8S8X9G3"/>
<evidence type="ECO:0000256" key="5">
    <source>
        <dbReference type="ARBA" id="ARBA00023136"/>
    </source>
</evidence>
<evidence type="ECO:0000313" key="8">
    <source>
        <dbReference type="EMBL" id="GIL38199.1"/>
    </source>
</evidence>
<feature type="transmembrane region" description="Helical" evidence="6">
    <location>
        <begin position="345"/>
        <end position="367"/>
    </location>
</feature>
<dbReference type="PANTHER" id="PTHR33406:SF13">
    <property type="entry name" value="MEMBRANE PROTEIN YDFJ"/>
    <property type="match status" value="1"/>
</dbReference>
<dbReference type="Gene3D" id="1.20.1640.10">
    <property type="entry name" value="Multidrug efflux transporter AcrB transmembrane domain"/>
    <property type="match status" value="1"/>
</dbReference>
<feature type="transmembrane region" description="Helical" evidence="6">
    <location>
        <begin position="290"/>
        <end position="311"/>
    </location>
</feature>
<keyword evidence="2" id="KW-1003">Cell membrane</keyword>
<dbReference type="InterPro" id="IPR004869">
    <property type="entry name" value="MMPL_dom"/>
</dbReference>
<evidence type="ECO:0000256" key="2">
    <source>
        <dbReference type="ARBA" id="ARBA00022475"/>
    </source>
</evidence>
<feature type="transmembrane region" description="Helical" evidence="6">
    <location>
        <begin position="610"/>
        <end position="630"/>
    </location>
</feature>
<gene>
    <name evidence="8" type="primary">actII-3</name>
    <name evidence="8" type="ORF">TMPK1_04360</name>
</gene>
<name>A0A8S8X9G3_9PROT</name>
<dbReference type="EMBL" id="BOPV01000001">
    <property type="protein sequence ID" value="GIL38199.1"/>
    <property type="molecule type" value="Genomic_DNA"/>
</dbReference>
<proteinExistence type="predicted"/>
<dbReference type="Proteomes" id="UP000681075">
    <property type="component" value="Unassembled WGS sequence"/>
</dbReference>
<feature type="transmembrane region" description="Helical" evidence="6">
    <location>
        <begin position="388"/>
        <end position="409"/>
    </location>
</feature>
<feature type="domain" description="Membrane transport protein MMPL" evidence="7">
    <location>
        <begin position="176"/>
        <end position="370"/>
    </location>
</feature>
<keyword evidence="3 6" id="KW-0812">Transmembrane</keyword>
<feature type="transmembrane region" description="Helical" evidence="6">
    <location>
        <begin position="636"/>
        <end position="656"/>
    </location>
</feature>
<evidence type="ECO:0000259" key="7">
    <source>
        <dbReference type="Pfam" id="PF03176"/>
    </source>
</evidence>
<feature type="transmembrane region" description="Helical" evidence="6">
    <location>
        <begin position="668"/>
        <end position="687"/>
    </location>
</feature>
<organism evidence="8 9">
    <name type="scientific">Roseiterribacter gracilis</name>
    <dbReference type="NCBI Taxonomy" id="2812848"/>
    <lineage>
        <taxon>Bacteria</taxon>
        <taxon>Pseudomonadati</taxon>
        <taxon>Pseudomonadota</taxon>
        <taxon>Alphaproteobacteria</taxon>
        <taxon>Rhodospirillales</taxon>
        <taxon>Roseiterribacteraceae</taxon>
        <taxon>Roseiterribacter</taxon>
    </lineage>
</organism>
<feature type="transmembrane region" description="Helical" evidence="6">
    <location>
        <begin position="693"/>
        <end position="713"/>
    </location>
</feature>
<keyword evidence="5 6" id="KW-0472">Membrane</keyword>
<feature type="transmembrane region" description="Helical" evidence="6">
    <location>
        <begin position="584"/>
        <end position="603"/>
    </location>
</feature>
<evidence type="ECO:0000256" key="1">
    <source>
        <dbReference type="ARBA" id="ARBA00004651"/>
    </source>
</evidence>
<dbReference type="GO" id="GO:0005886">
    <property type="term" value="C:plasma membrane"/>
    <property type="evidence" value="ECO:0007669"/>
    <property type="project" value="UniProtKB-SubCell"/>
</dbReference>
<dbReference type="PANTHER" id="PTHR33406">
    <property type="entry name" value="MEMBRANE PROTEIN MJ1562-RELATED"/>
    <property type="match status" value="1"/>
</dbReference>
<feature type="transmembrane region" description="Helical" evidence="6">
    <location>
        <begin position="237"/>
        <end position="256"/>
    </location>
</feature>
<dbReference type="RefSeq" id="WP_420241165.1">
    <property type="nucleotide sequence ID" value="NZ_BOPV01000001.1"/>
</dbReference>
<evidence type="ECO:0000256" key="6">
    <source>
        <dbReference type="SAM" id="Phobius"/>
    </source>
</evidence>
<reference evidence="8" key="1">
    <citation type="submission" date="2021-02" db="EMBL/GenBank/DDBJ databases">
        <title>Genome sequence of Rhodospirillales sp. strain TMPK1 isolated from soil.</title>
        <authorList>
            <person name="Nakai R."/>
            <person name="Kusada H."/>
            <person name="Tamaki H."/>
        </authorList>
    </citation>
    <scope>NUCLEOTIDE SEQUENCE</scope>
    <source>
        <strain evidence="8">TMPK1</strain>
    </source>
</reference>
<evidence type="ECO:0000256" key="3">
    <source>
        <dbReference type="ARBA" id="ARBA00022692"/>
    </source>
</evidence>
<dbReference type="Pfam" id="PF03176">
    <property type="entry name" value="MMPL"/>
    <property type="match status" value="1"/>
</dbReference>
<dbReference type="SUPFAM" id="SSF82866">
    <property type="entry name" value="Multidrug efflux transporter AcrB transmembrane domain"/>
    <property type="match status" value="2"/>
</dbReference>